<keyword evidence="1" id="KW-1133">Transmembrane helix</keyword>
<evidence type="ECO:0000256" key="1">
    <source>
        <dbReference type="SAM" id="Phobius"/>
    </source>
</evidence>
<keyword evidence="1" id="KW-0472">Membrane</keyword>
<evidence type="ECO:0000313" key="2">
    <source>
        <dbReference type="EMBL" id="AMP06811.1"/>
    </source>
</evidence>
<feature type="transmembrane region" description="Helical" evidence="1">
    <location>
        <begin position="115"/>
        <end position="136"/>
    </location>
</feature>
<dbReference type="KEGG" id="cpra:CPter91_4504"/>
<feature type="transmembrane region" description="Helical" evidence="1">
    <location>
        <begin position="83"/>
        <end position="103"/>
    </location>
</feature>
<accession>A0A127Q9Z4</accession>
<keyword evidence="1" id="KW-0812">Transmembrane</keyword>
<organism evidence="2 3">
    <name type="scientific">Collimonas pratensis</name>
    <dbReference type="NCBI Taxonomy" id="279113"/>
    <lineage>
        <taxon>Bacteria</taxon>
        <taxon>Pseudomonadati</taxon>
        <taxon>Pseudomonadota</taxon>
        <taxon>Betaproteobacteria</taxon>
        <taxon>Burkholderiales</taxon>
        <taxon>Oxalobacteraceae</taxon>
        <taxon>Collimonas</taxon>
    </lineage>
</organism>
<evidence type="ECO:0008006" key="4">
    <source>
        <dbReference type="Google" id="ProtNLM"/>
    </source>
</evidence>
<dbReference type="STRING" id="279113.CPter91_4504"/>
<dbReference type="EMBL" id="CP013234">
    <property type="protein sequence ID" value="AMP06811.1"/>
    <property type="molecule type" value="Genomic_DNA"/>
</dbReference>
<proteinExistence type="predicted"/>
<dbReference type="Proteomes" id="UP000074561">
    <property type="component" value="Chromosome"/>
</dbReference>
<dbReference type="AlphaFoldDB" id="A0A127Q9Z4"/>
<name>A0A127Q9Z4_9BURK</name>
<sequence>MHAAAAGEDWLAALLQQQAALDETADQGFSAALMQQLPPQADAARRLAVALPRHVVASVLPAWLATALPWLGLYGLVVSAATMLWLALMQAQAVLPGAGWLLLFGSGMAESRQALVNLLATSLAPAVILGWLAWWLREQEGVLE</sequence>
<protein>
    <recommendedName>
        <fullName evidence="4">Transmembrane protein</fullName>
    </recommendedName>
</protein>
<feature type="transmembrane region" description="Helical" evidence="1">
    <location>
        <begin position="55"/>
        <end position="77"/>
    </location>
</feature>
<evidence type="ECO:0000313" key="3">
    <source>
        <dbReference type="Proteomes" id="UP000074561"/>
    </source>
</evidence>
<dbReference type="PATRIC" id="fig|279113.9.peg.4462"/>
<gene>
    <name evidence="2" type="ORF">CPter91_4504</name>
</gene>
<reference evidence="2 3" key="1">
    <citation type="submission" date="2015-11" db="EMBL/GenBank/DDBJ databases">
        <title>Exploring the genomic traits of fungus-feeding bacterial genus Collimonas.</title>
        <authorList>
            <person name="Song C."/>
            <person name="Schmidt R."/>
            <person name="de Jager V."/>
            <person name="Krzyzanowska D."/>
            <person name="Jongedijk E."/>
            <person name="Cankar K."/>
            <person name="Beekwilder J."/>
            <person name="van Veen A."/>
            <person name="de Boer W."/>
            <person name="van Veen J.A."/>
            <person name="Garbeva P."/>
        </authorList>
    </citation>
    <scope>NUCLEOTIDE SEQUENCE [LARGE SCALE GENOMIC DNA]</scope>
    <source>
        <strain evidence="2 3">Ter91</strain>
    </source>
</reference>